<dbReference type="InterPro" id="IPR027392">
    <property type="entry name" value="TF_Znf"/>
</dbReference>
<name>A0A941I4D7_9BURK</name>
<comment type="caution">
    <text evidence="3">The sequence shown here is derived from an EMBL/GenBank/DDBJ whole genome shotgun (WGS) entry which is preliminary data.</text>
</comment>
<keyword evidence="4" id="KW-1185">Reference proteome</keyword>
<dbReference type="Proteomes" id="UP000680158">
    <property type="component" value="Unassembled WGS sequence"/>
</dbReference>
<evidence type="ECO:0000313" key="4">
    <source>
        <dbReference type="Proteomes" id="UP000680158"/>
    </source>
</evidence>
<gene>
    <name evidence="3" type="ORF">KDM92_09775</name>
</gene>
<evidence type="ECO:0000313" key="3">
    <source>
        <dbReference type="EMBL" id="MBR7746869.1"/>
    </source>
</evidence>
<feature type="compositionally biased region" description="Low complexity" evidence="1">
    <location>
        <begin position="79"/>
        <end position="103"/>
    </location>
</feature>
<feature type="domain" description="Transcription factor zinc-finger" evidence="2">
    <location>
        <begin position="2"/>
        <end position="43"/>
    </location>
</feature>
<dbReference type="Pfam" id="PF13453">
    <property type="entry name" value="Zn_ribbon_TFIIB"/>
    <property type="match status" value="1"/>
</dbReference>
<feature type="region of interest" description="Disordered" evidence="1">
    <location>
        <begin position="62"/>
        <end position="129"/>
    </location>
</feature>
<protein>
    <submittedName>
        <fullName evidence="3">Zf-TFIIB domain-containing protein</fullName>
    </submittedName>
</protein>
<accession>A0A941I4D7</accession>
<evidence type="ECO:0000259" key="2">
    <source>
        <dbReference type="Pfam" id="PF13453"/>
    </source>
</evidence>
<evidence type="ECO:0000256" key="1">
    <source>
        <dbReference type="SAM" id="MobiDB-lite"/>
    </source>
</evidence>
<sequence length="138" mass="15595">MKCPVCENTNLLMSERQGIEIDYCPQCRGVWLDRGELDKIIERSGVASSAAAGDVVNTMPAAAPAVPSYPTQAVPQPQPQHQSQHQPYPQQHQPYPQPTQHYSSQHRHQSSHTYPQHHHGGHYKKKKEGFLSDLFDFD</sequence>
<dbReference type="AlphaFoldDB" id="A0A941I4D7"/>
<organism evidence="3 4">
    <name type="scientific">Undibacterium baiyunense</name>
    <dbReference type="NCBI Taxonomy" id="2828731"/>
    <lineage>
        <taxon>Bacteria</taxon>
        <taxon>Pseudomonadati</taxon>
        <taxon>Pseudomonadota</taxon>
        <taxon>Betaproteobacteria</taxon>
        <taxon>Burkholderiales</taxon>
        <taxon>Oxalobacteraceae</taxon>
        <taxon>Undibacterium</taxon>
    </lineage>
</organism>
<feature type="compositionally biased region" description="Basic residues" evidence="1">
    <location>
        <begin position="104"/>
        <end position="127"/>
    </location>
</feature>
<reference evidence="3 4" key="1">
    <citation type="submission" date="2021-04" db="EMBL/GenBank/DDBJ databases">
        <title>novel species isolated from subtropical streams in China.</title>
        <authorList>
            <person name="Lu H."/>
        </authorList>
    </citation>
    <scope>NUCLEOTIDE SEQUENCE [LARGE SCALE GENOMIC DNA]</scope>
    <source>
        <strain evidence="3 4">BYS107W</strain>
    </source>
</reference>
<proteinExistence type="predicted"/>
<dbReference type="EMBL" id="JAGSPM010000005">
    <property type="protein sequence ID" value="MBR7746869.1"/>
    <property type="molecule type" value="Genomic_DNA"/>
</dbReference>